<dbReference type="HOGENOM" id="CLU_1487146_0_0_5"/>
<dbReference type="AlphaFoldDB" id="D8JVH8"/>
<name>D8JVH8_HYPDA</name>
<sequence length="181" mass="18972" precursor="true">MRIFALEVLFAVGVFSMPAVGSEQVRQDNAPLPQFMPEKARAGIANTKLAADETRKAAEALSAKFSDDQASSPASVAADRENSAPAPSIADDPRADAQISARVAVLRARPPSASSKPKSTRAKAAKSNASKSRVAKSVARSARGLSVDARPRDLTPDPVPGAKLGWQTGVIGMLTNPAFWH</sequence>
<protein>
    <submittedName>
        <fullName evidence="2">Uncharacterized protein</fullName>
    </submittedName>
</protein>
<evidence type="ECO:0000313" key="3">
    <source>
        <dbReference type="Proteomes" id="UP000002033"/>
    </source>
</evidence>
<gene>
    <name evidence="2" type="ordered locus">Hden_3037</name>
</gene>
<dbReference type="Proteomes" id="UP000002033">
    <property type="component" value="Chromosome"/>
</dbReference>
<dbReference type="KEGG" id="hdn:Hden_3037"/>
<reference evidence="3" key="1">
    <citation type="journal article" date="2011" name="J. Bacteriol.">
        <title>Genome sequences of eight morphologically diverse alphaproteobacteria.</title>
        <authorList>
            <consortium name="US DOE Joint Genome Institute"/>
            <person name="Brown P.J."/>
            <person name="Kysela D.T."/>
            <person name="Buechlein A."/>
            <person name="Hemmerich C."/>
            <person name="Brun Y.V."/>
        </authorList>
    </citation>
    <scope>NUCLEOTIDE SEQUENCE [LARGE SCALE GENOMIC DNA]</scope>
    <source>
        <strain evidence="3">ATCC 51888 / DSM 1869 / NCIB 11706 / TK 0415</strain>
    </source>
</reference>
<accession>D8JVH8</accession>
<feature type="compositionally biased region" description="Low complexity" evidence="1">
    <location>
        <begin position="125"/>
        <end position="143"/>
    </location>
</feature>
<evidence type="ECO:0000313" key="2">
    <source>
        <dbReference type="EMBL" id="ADJ24832.1"/>
    </source>
</evidence>
<dbReference type="OrthoDB" id="7932657at2"/>
<dbReference type="RefSeq" id="WP_013216991.1">
    <property type="nucleotide sequence ID" value="NC_014313.1"/>
</dbReference>
<feature type="compositionally biased region" description="Low complexity" evidence="1">
    <location>
        <begin position="107"/>
        <end position="117"/>
    </location>
</feature>
<proteinExistence type="predicted"/>
<evidence type="ECO:0000256" key="1">
    <source>
        <dbReference type="SAM" id="MobiDB-lite"/>
    </source>
</evidence>
<organism evidence="2 3">
    <name type="scientific">Hyphomicrobium denitrificans (strain ATCC 51888 / DSM 1869 / NCIMB 11706 / TK 0415)</name>
    <dbReference type="NCBI Taxonomy" id="582899"/>
    <lineage>
        <taxon>Bacteria</taxon>
        <taxon>Pseudomonadati</taxon>
        <taxon>Pseudomonadota</taxon>
        <taxon>Alphaproteobacteria</taxon>
        <taxon>Hyphomicrobiales</taxon>
        <taxon>Hyphomicrobiaceae</taxon>
        <taxon>Hyphomicrobium</taxon>
    </lineage>
</organism>
<keyword evidence="3" id="KW-1185">Reference proteome</keyword>
<dbReference type="EMBL" id="CP002083">
    <property type="protein sequence ID" value="ADJ24832.1"/>
    <property type="molecule type" value="Genomic_DNA"/>
</dbReference>
<feature type="region of interest" description="Disordered" evidence="1">
    <location>
        <begin position="60"/>
        <end position="161"/>
    </location>
</feature>